<organism evidence="3">
    <name type="scientific">Schizaphis graminum</name>
    <name type="common">Green bug aphid</name>
    <dbReference type="NCBI Taxonomy" id="13262"/>
    <lineage>
        <taxon>Eukaryota</taxon>
        <taxon>Metazoa</taxon>
        <taxon>Ecdysozoa</taxon>
        <taxon>Arthropoda</taxon>
        <taxon>Hexapoda</taxon>
        <taxon>Insecta</taxon>
        <taxon>Pterygota</taxon>
        <taxon>Neoptera</taxon>
        <taxon>Paraneoptera</taxon>
        <taxon>Hemiptera</taxon>
        <taxon>Sternorrhyncha</taxon>
        <taxon>Aphidomorpha</taxon>
        <taxon>Aphidoidea</taxon>
        <taxon>Aphididae</taxon>
        <taxon>Aphidini</taxon>
        <taxon>Schizaphis</taxon>
    </lineage>
</organism>
<dbReference type="InterPro" id="IPR023231">
    <property type="entry name" value="GSKIP_dom_sf"/>
</dbReference>
<evidence type="ECO:0000259" key="2">
    <source>
        <dbReference type="Pfam" id="PF05303"/>
    </source>
</evidence>
<comment type="similarity">
    <text evidence="1">Belongs to the GSKIP family.</text>
</comment>
<dbReference type="SUPFAM" id="SSF103107">
    <property type="entry name" value="Hypothetical protein c14orf129, hspc210"/>
    <property type="match status" value="1"/>
</dbReference>
<protein>
    <submittedName>
        <fullName evidence="3">GSK3-beta interaction protein</fullName>
    </submittedName>
</protein>
<dbReference type="Pfam" id="PF05303">
    <property type="entry name" value="GSKIP_dom"/>
    <property type="match status" value="1"/>
</dbReference>
<dbReference type="AlphaFoldDB" id="A0A2S2PE13"/>
<dbReference type="GO" id="GO:0019207">
    <property type="term" value="F:kinase regulator activity"/>
    <property type="evidence" value="ECO:0007669"/>
    <property type="project" value="TreeGrafter"/>
</dbReference>
<proteinExistence type="inferred from homology"/>
<dbReference type="PANTHER" id="PTHR12490">
    <property type="entry name" value="GSK3B-INTERACTING PROTEIN"/>
    <property type="match status" value="1"/>
</dbReference>
<sequence>MEKPLDWYAEAKSVIESELSLLNHISISSLIVTDGVYLNIETLENQQFCVLLNKQGFRVVAKAFDQDTNNSQVCYETHFALLSNISKCYCQRFNELVAVKLNEVVGSCKDIDNQIEKS</sequence>
<dbReference type="InterPro" id="IPR007967">
    <property type="entry name" value="GSKIP_dom"/>
</dbReference>
<dbReference type="PANTHER" id="PTHR12490:SF4">
    <property type="entry name" value="GSK3B-INTERACTING PROTEIN"/>
    <property type="match status" value="1"/>
</dbReference>
<evidence type="ECO:0000256" key="1">
    <source>
        <dbReference type="ARBA" id="ARBA00009571"/>
    </source>
</evidence>
<reference evidence="3" key="1">
    <citation type="submission" date="2018-04" db="EMBL/GenBank/DDBJ databases">
        <title>Transcriptome of Schizaphis graminum biotype I.</title>
        <authorList>
            <person name="Scully E.D."/>
            <person name="Geib S.M."/>
            <person name="Palmer N.A."/>
            <person name="Koch K."/>
            <person name="Bradshaw J."/>
            <person name="Heng-Moss T."/>
            <person name="Sarath G."/>
        </authorList>
    </citation>
    <scope>NUCLEOTIDE SEQUENCE</scope>
</reference>
<evidence type="ECO:0000313" key="3">
    <source>
        <dbReference type="EMBL" id="MBY27697.1"/>
    </source>
</evidence>
<accession>A0A2S2PE13</accession>
<dbReference type="InterPro" id="IPR037395">
    <property type="entry name" value="GSKIP"/>
</dbReference>
<dbReference type="GO" id="GO:0060828">
    <property type="term" value="P:regulation of canonical Wnt signaling pathway"/>
    <property type="evidence" value="ECO:0007669"/>
    <property type="project" value="InterPro"/>
</dbReference>
<feature type="domain" description="GSKIP" evidence="2">
    <location>
        <begin position="9"/>
        <end position="103"/>
    </location>
</feature>
<dbReference type="GO" id="GO:0005737">
    <property type="term" value="C:cytoplasm"/>
    <property type="evidence" value="ECO:0007669"/>
    <property type="project" value="TreeGrafter"/>
</dbReference>
<name>A0A2S2PE13_SCHGA</name>
<dbReference type="EMBL" id="GGMR01015078">
    <property type="protein sequence ID" value="MBY27697.1"/>
    <property type="molecule type" value="Transcribed_RNA"/>
</dbReference>
<dbReference type="GO" id="GO:0051018">
    <property type="term" value="F:protein kinase A binding"/>
    <property type="evidence" value="ECO:0007669"/>
    <property type="project" value="TreeGrafter"/>
</dbReference>
<dbReference type="Gene3D" id="3.30.2280.10">
    <property type="entry name" value="Hypothetical protein (hspc210)"/>
    <property type="match status" value="1"/>
</dbReference>
<gene>
    <name evidence="3" type="primary">Gskip</name>
    <name evidence="3" type="ORF">g.14950</name>
</gene>